<keyword evidence="2" id="KW-0597">Phosphoprotein</keyword>
<keyword evidence="4" id="KW-0511">Multifunctional enzyme</keyword>
<accession>A0ABS7WFW6</accession>
<dbReference type="InterPro" id="IPR050091">
    <property type="entry name" value="PKS_NRPS_Biosynth_Enz"/>
</dbReference>
<proteinExistence type="predicted"/>
<dbReference type="InterPro" id="IPR036736">
    <property type="entry name" value="ACP-like_sf"/>
</dbReference>
<evidence type="ECO:0000256" key="1">
    <source>
        <dbReference type="ARBA" id="ARBA00022450"/>
    </source>
</evidence>
<comment type="caution">
    <text evidence="6">The sequence shown here is derived from an EMBL/GenBank/DDBJ whole genome shotgun (WGS) entry which is preliminary data.</text>
</comment>
<keyword evidence="3" id="KW-0808">Transferase</keyword>
<evidence type="ECO:0000256" key="3">
    <source>
        <dbReference type="ARBA" id="ARBA00022679"/>
    </source>
</evidence>
<evidence type="ECO:0000256" key="2">
    <source>
        <dbReference type="ARBA" id="ARBA00022553"/>
    </source>
</evidence>
<reference evidence="6 7" key="1">
    <citation type="submission" date="2021-06" db="EMBL/GenBank/DDBJ databases">
        <title>Ecological speciation of a Streptomyces species isolated from different habitats and geographic origins.</title>
        <authorList>
            <person name="Wang J."/>
        </authorList>
    </citation>
    <scope>NUCLEOTIDE SEQUENCE [LARGE SCALE GENOMIC DNA]</scope>
    <source>
        <strain evidence="6 7">FXJ8.012</strain>
    </source>
</reference>
<dbReference type="Proteomes" id="UP000758701">
    <property type="component" value="Unassembled WGS sequence"/>
</dbReference>
<organism evidence="6 7">
    <name type="scientific">Streptomyces olivaceus</name>
    <dbReference type="NCBI Taxonomy" id="47716"/>
    <lineage>
        <taxon>Bacteria</taxon>
        <taxon>Bacillati</taxon>
        <taxon>Actinomycetota</taxon>
        <taxon>Actinomycetes</taxon>
        <taxon>Kitasatosporales</taxon>
        <taxon>Streptomycetaceae</taxon>
        <taxon>Streptomyces</taxon>
    </lineage>
</organism>
<dbReference type="PANTHER" id="PTHR43775">
    <property type="entry name" value="FATTY ACID SYNTHASE"/>
    <property type="match status" value="1"/>
</dbReference>
<feature type="domain" description="Carrier" evidence="5">
    <location>
        <begin position="71"/>
        <end position="145"/>
    </location>
</feature>
<dbReference type="EMBL" id="JAHSTP010000022">
    <property type="protein sequence ID" value="MBZ6156056.1"/>
    <property type="molecule type" value="Genomic_DNA"/>
</dbReference>
<dbReference type="SUPFAM" id="SSF47336">
    <property type="entry name" value="ACP-like"/>
    <property type="match status" value="1"/>
</dbReference>
<dbReference type="InterPro" id="IPR020806">
    <property type="entry name" value="PKS_PP-bd"/>
</dbReference>
<keyword evidence="1" id="KW-0596">Phosphopantetheine</keyword>
<evidence type="ECO:0000259" key="5">
    <source>
        <dbReference type="PROSITE" id="PS50075"/>
    </source>
</evidence>
<dbReference type="PANTHER" id="PTHR43775:SF51">
    <property type="entry name" value="INACTIVE PHENOLPHTHIOCEROL SYNTHESIS POLYKETIDE SYNTHASE TYPE I PKS1-RELATED"/>
    <property type="match status" value="1"/>
</dbReference>
<protein>
    <submittedName>
        <fullName evidence="6">Acyl carrier protein</fullName>
    </submittedName>
</protein>
<gene>
    <name evidence="6" type="ORF">KVH32_33555</name>
</gene>
<dbReference type="SMART" id="SM00823">
    <property type="entry name" value="PKS_PP"/>
    <property type="match status" value="1"/>
</dbReference>
<dbReference type="InterPro" id="IPR009081">
    <property type="entry name" value="PP-bd_ACP"/>
</dbReference>
<name>A0ABS7WFW6_STROV</name>
<evidence type="ECO:0000256" key="4">
    <source>
        <dbReference type="ARBA" id="ARBA00023268"/>
    </source>
</evidence>
<dbReference type="Pfam" id="PF00550">
    <property type="entry name" value="PP-binding"/>
    <property type="match status" value="1"/>
</dbReference>
<dbReference type="Gene3D" id="1.10.1200.10">
    <property type="entry name" value="ACP-like"/>
    <property type="match status" value="1"/>
</dbReference>
<sequence>MAVEALALASRTDLWSVSVAELDPAAAPWLRSLRLLRELPEFAGTADAPADGPDRTLLDRLADADPDERAALLLRTVRTQAADVLGVAPADSLAPDADLFALGLSSFAALELSTRMRAAGLDVSPSQVFDHPTPARLAASMGQEP</sequence>
<evidence type="ECO:0000313" key="6">
    <source>
        <dbReference type="EMBL" id="MBZ6156056.1"/>
    </source>
</evidence>
<evidence type="ECO:0000313" key="7">
    <source>
        <dbReference type="Proteomes" id="UP000758701"/>
    </source>
</evidence>
<dbReference type="PROSITE" id="PS50075">
    <property type="entry name" value="CARRIER"/>
    <property type="match status" value="1"/>
</dbReference>
<keyword evidence="7" id="KW-1185">Reference proteome</keyword>